<evidence type="ECO:0000313" key="4">
    <source>
        <dbReference type="EMBL" id="CAE0459118.1"/>
    </source>
</evidence>
<sequence>MDTKTIVDVIKVLYPSRYVSRDDNRSAADGNKQRFSTLLLEHGEQQLQDWGVIASSSPLRRSKLASSNGTRIQKEILTSSSYLLQSSSSKSSRSFVKNNRRFIKAKEPYINMSSVQGRLRLCSKSIVFEPNDISKGVIRLPFDKMIKPPTIIAFNSNLNDKTIAVQFKRVTVMKKNNIISPYEYFEKKVEFTFTFEHSTAQNFMDLFAKLFRASPLDLEQIMKPLFDQPFDPSNFFNMNEQPRTNNLRVFMLAPLVKTAGCAILTETRIYFQPFNGVQTTMSNKALSWALSDIVATARRYHRLRDEALELFFDCGPSILFAFDSYKQREEIYRLLPKHRIVLESDEVVVPCHTDTSFLYQTILLWKRGDIDNFEYLLALNSAAGRSYLDLSRYPVFPWVLADYSSAKLDWSIANGSNESESAAIEMFRDLSKPVGALNEERLKSFRARFESMKDDANPEHQSFLYGTHYSAPGYCLYYLVRSMPEHMLCLQNGKYDAPDRLFHAMSQCYASLLTNPADVKESIPQFFDSKSVDILLNLSGLQLGVTQNGTVLDDIELPRWAKSPKEFLKMNRKALESEYCSQKLPLWIDLIFGVKARGDEALKAHNVFHPTSYLSPKDVNKMKTYEERMQAEFQAVEFGICPDVLFSAAHPKKTDKSTHRSILADAGRVFVQDTFDESENKTRDGSALPKLHQVSSPQKSTNTYASPSKLALATSTSKLTEGLENEDVPALMKENLVLDEGSSQGAEMAKYDATCGENELKVRTLSLRGNGEQRENKGTRGTFGAEELLSPRRSALLAERKHSFRYSDKEWSSQLLSIKEMHGGAVSGCCLSINDEKSFLVTTSLDGSLMVHTLQAAKNSLVPDRRSFIAASLVDQTSNRKSTEDQRLHPHRSHHSSDPLACLALVHYAGGHIAFAGSHDDVVLAYGINSACGLASVYSHRDAIRGVTLIPRPPGCKFGTHLMLTASWDATVKVWGVRIMKGEKIHIEKDPVVEFFDADTSIDSLDAISILDLGIAVAAGGTDGSLIVWLWRFDGSKEVIFREESTKRGESCSALKWLHWPNGDYVLFAGFRNCSLNSYIYKKTGMIATSKLNLGSPVQCLGVVPDTTDIFVGCRDGEVRLVSVEDGVRFEKDPWLFGPGNCDGSLTLAITSISVSCINGTSPQYTVALGMEDGKTCLFSIRK</sequence>
<feature type="compositionally biased region" description="Polar residues" evidence="1">
    <location>
        <begin position="693"/>
        <end position="706"/>
    </location>
</feature>
<dbReference type="Gene3D" id="2.30.29.30">
    <property type="entry name" value="Pleckstrin-homology domain (PH domain)/Phosphotyrosine-binding domain (PTB)"/>
    <property type="match status" value="1"/>
</dbReference>
<dbReference type="InterPro" id="IPR011993">
    <property type="entry name" value="PH-like_dom_sf"/>
</dbReference>
<evidence type="ECO:0000256" key="1">
    <source>
        <dbReference type="SAM" id="MobiDB-lite"/>
    </source>
</evidence>
<dbReference type="InterPro" id="IPR036372">
    <property type="entry name" value="BEACH_dom_sf"/>
</dbReference>
<feature type="domain" description="BEACH-type PH" evidence="3">
    <location>
        <begin position="238"/>
        <end position="336"/>
    </location>
</feature>
<evidence type="ECO:0008006" key="5">
    <source>
        <dbReference type="Google" id="ProtNLM"/>
    </source>
</evidence>
<feature type="region of interest" description="Disordered" evidence="1">
    <location>
        <begin position="677"/>
        <end position="709"/>
    </location>
</feature>
<evidence type="ECO:0000259" key="2">
    <source>
        <dbReference type="PROSITE" id="PS50197"/>
    </source>
</evidence>
<dbReference type="InterPro" id="IPR023362">
    <property type="entry name" value="PH-BEACH_dom"/>
</dbReference>
<dbReference type="InterPro" id="IPR000409">
    <property type="entry name" value="BEACH_dom"/>
</dbReference>
<feature type="region of interest" description="Disordered" evidence="1">
    <location>
        <begin position="877"/>
        <end position="896"/>
    </location>
</feature>
<dbReference type="InterPro" id="IPR036322">
    <property type="entry name" value="WD40_repeat_dom_sf"/>
</dbReference>
<dbReference type="Pfam" id="PF02138">
    <property type="entry name" value="Beach"/>
    <property type="match status" value="1"/>
</dbReference>
<dbReference type="PANTHER" id="PTHR13743">
    <property type="entry name" value="BEIGE/BEACH-RELATED"/>
    <property type="match status" value="1"/>
</dbReference>
<dbReference type="InterPro" id="IPR001680">
    <property type="entry name" value="WD40_rpt"/>
</dbReference>
<dbReference type="InterPro" id="IPR050865">
    <property type="entry name" value="BEACH_Domain"/>
</dbReference>
<dbReference type="Pfam" id="PF25400">
    <property type="entry name" value="PH_FAN"/>
    <property type="match status" value="1"/>
</dbReference>
<dbReference type="Pfam" id="PF14844">
    <property type="entry name" value="PH_BEACH"/>
    <property type="match status" value="1"/>
</dbReference>
<protein>
    <recommendedName>
        <fullName evidence="5">BEACH domain-containing protein</fullName>
    </recommendedName>
</protein>
<dbReference type="SUPFAM" id="SSF81837">
    <property type="entry name" value="BEACH domain"/>
    <property type="match status" value="1"/>
</dbReference>
<dbReference type="EMBL" id="HBIO01005570">
    <property type="protein sequence ID" value="CAE0459118.1"/>
    <property type="molecule type" value="Transcribed_RNA"/>
</dbReference>
<evidence type="ECO:0000259" key="3">
    <source>
        <dbReference type="PROSITE" id="PS51783"/>
    </source>
</evidence>
<reference evidence="4" key="1">
    <citation type="submission" date="2021-01" db="EMBL/GenBank/DDBJ databases">
        <authorList>
            <person name="Corre E."/>
            <person name="Pelletier E."/>
            <person name="Niang G."/>
            <person name="Scheremetjew M."/>
            <person name="Finn R."/>
            <person name="Kale V."/>
            <person name="Holt S."/>
            <person name="Cochrane G."/>
            <person name="Meng A."/>
            <person name="Brown T."/>
            <person name="Cohen L."/>
        </authorList>
    </citation>
    <scope>NUCLEOTIDE SEQUENCE</scope>
    <source>
        <strain evidence="4">MM31A-1</strain>
    </source>
</reference>
<dbReference type="PANTHER" id="PTHR13743:SF123">
    <property type="entry name" value="PROTEIN FAN"/>
    <property type="match status" value="1"/>
</dbReference>
<dbReference type="AlphaFoldDB" id="A0A7S3PXZ9"/>
<dbReference type="SMART" id="SM01026">
    <property type="entry name" value="Beach"/>
    <property type="match status" value="1"/>
</dbReference>
<dbReference type="SUPFAM" id="SSF50978">
    <property type="entry name" value="WD40 repeat-like"/>
    <property type="match status" value="1"/>
</dbReference>
<proteinExistence type="predicted"/>
<name>A0A7S3PXZ9_9STRA</name>
<gene>
    <name evidence="4" type="ORF">CDEB00056_LOCUS3959</name>
</gene>
<dbReference type="PROSITE" id="PS51783">
    <property type="entry name" value="PH_BEACH"/>
    <property type="match status" value="1"/>
</dbReference>
<organism evidence="4">
    <name type="scientific">Chaetoceros debilis</name>
    <dbReference type="NCBI Taxonomy" id="122233"/>
    <lineage>
        <taxon>Eukaryota</taxon>
        <taxon>Sar</taxon>
        <taxon>Stramenopiles</taxon>
        <taxon>Ochrophyta</taxon>
        <taxon>Bacillariophyta</taxon>
        <taxon>Coscinodiscophyceae</taxon>
        <taxon>Chaetocerotophycidae</taxon>
        <taxon>Chaetocerotales</taxon>
        <taxon>Chaetocerotaceae</taxon>
        <taxon>Chaetoceros</taxon>
    </lineage>
</organism>
<accession>A0A7S3PXZ9</accession>
<dbReference type="Gene3D" id="1.10.1540.10">
    <property type="entry name" value="BEACH domain"/>
    <property type="match status" value="1"/>
</dbReference>
<dbReference type="SMART" id="SM00320">
    <property type="entry name" value="WD40"/>
    <property type="match status" value="4"/>
</dbReference>
<dbReference type="CDD" id="cd06071">
    <property type="entry name" value="Beach"/>
    <property type="match status" value="1"/>
</dbReference>
<dbReference type="InterPro" id="IPR057496">
    <property type="entry name" value="FAN-like_PH"/>
</dbReference>
<feature type="domain" description="BEACH" evidence="2">
    <location>
        <begin position="350"/>
        <end position="653"/>
    </location>
</feature>
<dbReference type="SUPFAM" id="SSF50729">
    <property type="entry name" value="PH domain-like"/>
    <property type="match status" value="1"/>
</dbReference>
<dbReference type="InterPro" id="IPR015943">
    <property type="entry name" value="WD40/YVTN_repeat-like_dom_sf"/>
</dbReference>
<dbReference type="Gene3D" id="2.130.10.10">
    <property type="entry name" value="YVTN repeat-like/Quinoprotein amine dehydrogenase"/>
    <property type="match status" value="2"/>
</dbReference>
<dbReference type="PROSITE" id="PS50197">
    <property type="entry name" value="BEACH"/>
    <property type="match status" value="1"/>
</dbReference>